<feature type="signal peptide" evidence="1">
    <location>
        <begin position="1"/>
        <end position="16"/>
    </location>
</feature>
<dbReference type="InterPro" id="IPR001534">
    <property type="entry name" value="Transthyretin-like"/>
</dbReference>
<dbReference type="AlphaFoldDB" id="A0A238BKB6"/>
<reference evidence="2 3" key="1">
    <citation type="submission" date="2015-12" db="EMBL/GenBank/DDBJ databases">
        <title>Draft genome of the nematode, Onchocerca flexuosa.</title>
        <authorList>
            <person name="Mitreva M."/>
        </authorList>
    </citation>
    <scope>NUCLEOTIDE SEQUENCE [LARGE SCALE GENOMIC DNA]</scope>
    <source>
        <strain evidence="2">Red Deer</strain>
    </source>
</reference>
<protein>
    <recommendedName>
        <fullName evidence="4">Transthyretin-like family protein</fullName>
    </recommendedName>
</protein>
<gene>
    <name evidence="2" type="ORF">X798_07147</name>
</gene>
<evidence type="ECO:0000256" key="1">
    <source>
        <dbReference type="SAM" id="SignalP"/>
    </source>
</evidence>
<accession>A0A238BKB6</accession>
<keyword evidence="1" id="KW-0732">Signal</keyword>
<evidence type="ECO:0000313" key="3">
    <source>
        <dbReference type="Proteomes" id="UP000242913"/>
    </source>
</evidence>
<name>A0A238BKB6_9BILA</name>
<evidence type="ECO:0008006" key="4">
    <source>
        <dbReference type="Google" id="ProtNLM"/>
    </source>
</evidence>
<keyword evidence="3" id="KW-1185">Reference proteome</keyword>
<dbReference type="Proteomes" id="UP000242913">
    <property type="component" value="Unassembled WGS sequence"/>
</dbReference>
<proteinExistence type="predicted"/>
<dbReference type="GO" id="GO:0009986">
    <property type="term" value="C:cell surface"/>
    <property type="evidence" value="ECO:0007669"/>
    <property type="project" value="InterPro"/>
</dbReference>
<dbReference type="Pfam" id="PF01060">
    <property type="entry name" value="TTR-52"/>
    <property type="match status" value="1"/>
</dbReference>
<dbReference type="EMBL" id="KZ270355">
    <property type="protein sequence ID" value="OZC05877.1"/>
    <property type="molecule type" value="Genomic_DNA"/>
</dbReference>
<feature type="chain" id="PRO_5012172643" description="Transthyretin-like family protein" evidence="1">
    <location>
        <begin position="17"/>
        <end position="101"/>
    </location>
</feature>
<evidence type="ECO:0000313" key="2">
    <source>
        <dbReference type="EMBL" id="OZC05877.1"/>
    </source>
</evidence>
<organism evidence="2 3">
    <name type="scientific">Onchocerca flexuosa</name>
    <dbReference type="NCBI Taxonomy" id="387005"/>
    <lineage>
        <taxon>Eukaryota</taxon>
        <taxon>Metazoa</taxon>
        <taxon>Ecdysozoa</taxon>
        <taxon>Nematoda</taxon>
        <taxon>Chromadorea</taxon>
        <taxon>Rhabditida</taxon>
        <taxon>Spirurina</taxon>
        <taxon>Spiruromorpha</taxon>
        <taxon>Filarioidea</taxon>
        <taxon>Onchocercidae</taxon>
        <taxon>Onchocerca</taxon>
    </lineage>
</organism>
<sequence length="101" mass="11799">MRILIIFTFLVCYTTAFRQQVLGIRGQLMCGYNENMIDTKTDATGHFEAIGNISSLFHAKPEMKVYYTCDKEFKAFGVILKKVPIYRIQFLRFKISLKYPN</sequence>